<dbReference type="Proteomes" id="UP000608754">
    <property type="component" value="Unassembled WGS sequence"/>
</dbReference>
<comment type="caution">
    <text evidence="1">The sequence shown here is derived from an EMBL/GenBank/DDBJ whole genome shotgun (WGS) entry which is preliminary data.</text>
</comment>
<evidence type="ECO:0000313" key="1">
    <source>
        <dbReference type="EMBL" id="MBF0596387.1"/>
    </source>
</evidence>
<evidence type="ECO:0000313" key="2">
    <source>
        <dbReference type="Proteomes" id="UP000608754"/>
    </source>
</evidence>
<dbReference type="AlphaFoldDB" id="A0A8J7G491"/>
<dbReference type="RefSeq" id="WP_194181925.1">
    <property type="nucleotide sequence ID" value="NZ_JADGIK010000002.1"/>
</dbReference>
<protein>
    <submittedName>
        <fullName evidence="1">RHS repeat protein</fullName>
    </submittedName>
</protein>
<keyword evidence="2" id="KW-1185">Reference proteome</keyword>
<accession>A0A8J7G491</accession>
<proteinExistence type="predicted"/>
<dbReference type="EMBL" id="JADGIK010000002">
    <property type="protein sequence ID" value="MBF0596387.1"/>
    <property type="molecule type" value="Genomic_DNA"/>
</dbReference>
<sequence length="1113" mass="127574">MNKKIILLFLLQGLFLEAQDNKLTPEIFPPAPTSNSLMKFEEVPVSYYTGVPDINIPIYNLKSKSLEIPVKLSYHLHNIKPQDRATEVGLGWSLIASGSITRTIKSGPDESNFIPSTQGGKAQIGIYFDEFTNKFIDKNYAATTISQIENGNLGDLSNNPNYGKLMYEAFYFNKFDTQYDLYQYNFFGYSGRFIVKKDSENKFYVEKLDVDNLEIKCNFDSLFVPISFTITDELGRKYIFDVPETTNLTYTTERRGLYNSNTINLSHGTNTKSAFHLSKIYDFNDNVNPIVKFNYNDPIEISFNDVSNITRNRLNYTSNTDEDVARQSEGSLPALKEINITNNTIKIRHLNNIEIPGQGKVIFTYTPGREDTDYGGRNHMYKLESIAKFDNYDNELSKYSFNYDYFRYGNKIKLKLDNIKHLINNQFDNDYVFEYNNSSSLNFGIDKWGWANCATSDLDRNVDINCMKVNSLKSIKLPLGGLEVFDFGPNIYSFNHKGEPVTSLEENIINNGNIQLDKSNITNFKSLFTLDSDQEVKFDVNAYGLDGIPWQIRLYKDGILIDDYIGNIAGDDVYNTSPIFNLKKGIYSAKLQIIQPGFKYNDYINLYSYVKEVKRYDYKIGGGLRINNIKYYNSKEDYLSRKQPSRNISYEYSLPTNENFSSGSLVFPEPFHSYDYSYSARLIYPTSLSHSSLMFNSQFNLISSQNLYPVQKTKGGDVGYKYVKIIETDGNNTNNTINIYTSSLDYPNLFEFDLLPPYLPVGNYDYKRGLNIDNIKKDNYNNTLQKINNQYQYNFEKSKIIGLNILFGRNSEFEYLYASKFDNYNKYIAFCDTEAPNIFCYQKRPEYFLTISEEKEVIGIAQNINTKTTEFLNGLELVNNSITEYNGTNKLLPSKNTTTNSKGETITTEYQYPQDWAANNNVMAQKLVEGNRINEPLKIEKFNNSILLSSTYNEFQEFNGVMQKSRVFQKKGSSSIVEGDDVIAFNSYDSFGNITQYTPKNGSSVSIIWGFNGQYPVAKIEGDTYANSITKIGSLLTKLQNGTLTPSEENSIRGLFPDAMITTYKYKPLIGVTSITGPNGLTEIYEYDSAGRLEVIRNHKNEILKTFKYNYKN</sequence>
<name>A0A8J7G491_9FLAO</name>
<reference evidence="1" key="1">
    <citation type="submission" date="2020-10" db="EMBL/GenBank/DDBJ databases">
        <authorList>
            <person name="Lu T."/>
            <person name="Wang Q."/>
            <person name="Han X."/>
        </authorList>
    </citation>
    <scope>NUCLEOTIDE SEQUENCE</scope>
    <source>
        <strain evidence="1">WQ 117</strain>
    </source>
</reference>
<gene>
    <name evidence="1" type="ORF">IM532_02730</name>
</gene>
<organism evidence="1 2">
    <name type="scientific">Faecalibacter rhinopitheci</name>
    <dbReference type="NCBI Taxonomy" id="2779678"/>
    <lineage>
        <taxon>Bacteria</taxon>
        <taxon>Pseudomonadati</taxon>
        <taxon>Bacteroidota</taxon>
        <taxon>Flavobacteriia</taxon>
        <taxon>Flavobacteriales</taxon>
        <taxon>Weeksellaceae</taxon>
        <taxon>Faecalibacter</taxon>
    </lineage>
</organism>